<dbReference type="EMBL" id="CP045143">
    <property type="protein sequence ID" value="QFR24711.1"/>
    <property type="molecule type" value="Genomic_DNA"/>
</dbReference>
<dbReference type="InterPro" id="IPR036390">
    <property type="entry name" value="WH_DNA-bd_sf"/>
</dbReference>
<evidence type="ECO:0000256" key="3">
    <source>
        <dbReference type="ARBA" id="ARBA00023125"/>
    </source>
</evidence>
<keyword evidence="4" id="KW-0804">Transcription</keyword>
<dbReference type="GO" id="GO:0000976">
    <property type="term" value="F:transcription cis-regulatory region binding"/>
    <property type="evidence" value="ECO:0007669"/>
    <property type="project" value="TreeGrafter"/>
</dbReference>
<name>A0A5P8M9M1_9LACO</name>
<gene>
    <name evidence="6" type="ORF">D1010_15755</name>
</gene>
<proteinExistence type="inferred from homology"/>
<dbReference type="AlphaFoldDB" id="A0A5P8M9M1"/>
<dbReference type="SUPFAM" id="SSF53850">
    <property type="entry name" value="Periplasmic binding protein-like II"/>
    <property type="match status" value="1"/>
</dbReference>
<sequence>MHKNSPLASSLQEILVDSKYMFSTLGITEWLRGVQMNIRQLEIFTAVAETGSITKTAEQLYLSQPAISKTIRELETDIGVPLFDRIDNRLHLNPAGRAFRIRATRLLTEFHDLASFGEQTQALPLRVGTSMTIGQLSLPAAVTEFRKLYPDTPLKIYSENVQRIKARLLNGDVDVAFLEGFASSQSFTALPISEYPLLAVGAPHLTPTAQLTRAEMLQVPFLLRELGSTLRDHFDETMHHIGIDIEPMLQSTSTAVLINAAKAGLGLTILPSPFAQPYLTAGTLQRYELPGQEMRTVNYAITLKGSAVNAVQQALVDCFKKAQWHESL</sequence>
<evidence type="ECO:0000256" key="2">
    <source>
        <dbReference type="ARBA" id="ARBA00023015"/>
    </source>
</evidence>
<dbReference type="InterPro" id="IPR036388">
    <property type="entry name" value="WH-like_DNA-bd_sf"/>
</dbReference>
<dbReference type="KEGG" id="lhb:D1010_15755"/>
<dbReference type="FunFam" id="1.10.10.10:FF:000001">
    <property type="entry name" value="LysR family transcriptional regulator"/>
    <property type="match status" value="1"/>
</dbReference>
<protein>
    <submittedName>
        <fullName evidence="6">LysR family transcriptional regulator</fullName>
    </submittedName>
</protein>
<evidence type="ECO:0000313" key="7">
    <source>
        <dbReference type="Proteomes" id="UP000326779"/>
    </source>
</evidence>
<dbReference type="PANTHER" id="PTHR30126">
    <property type="entry name" value="HTH-TYPE TRANSCRIPTIONAL REGULATOR"/>
    <property type="match status" value="1"/>
</dbReference>
<dbReference type="PRINTS" id="PR00039">
    <property type="entry name" value="HTHLYSR"/>
</dbReference>
<dbReference type="Proteomes" id="UP000326779">
    <property type="component" value="Chromosome"/>
</dbReference>
<keyword evidence="3" id="KW-0238">DNA-binding</keyword>
<evidence type="ECO:0000256" key="4">
    <source>
        <dbReference type="ARBA" id="ARBA00023163"/>
    </source>
</evidence>
<dbReference type="PANTHER" id="PTHR30126:SF40">
    <property type="entry name" value="HTH-TYPE TRANSCRIPTIONAL REGULATOR GLTR"/>
    <property type="match status" value="1"/>
</dbReference>
<keyword evidence="2" id="KW-0805">Transcription regulation</keyword>
<accession>A0A5P8M9M1</accession>
<dbReference type="Pfam" id="PF00126">
    <property type="entry name" value="HTH_1"/>
    <property type="match status" value="1"/>
</dbReference>
<dbReference type="Gene3D" id="1.10.10.10">
    <property type="entry name" value="Winged helix-like DNA-binding domain superfamily/Winged helix DNA-binding domain"/>
    <property type="match status" value="1"/>
</dbReference>
<evidence type="ECO:0000256" key="1">
    <source>
        <dbReference type="ARBA" id="ARBA00009437"/>
    </source>
</evidence>
<organism evidence="6 7">
    <name type="scientific">Schleiferilactobacillus harbinensis</name>
    <dbReference type="NCBI Taxonomy" id="304207"/>
    <lineage>
        <taxon>Bacteria</taxon>
        <taxon>Bacillati</taxon>
        <taxon>Bacillota</taxon>
        <taxon>Bacilli</taxon>
        <taxon>Lactobacillales</taxon>
        <taxon>Lactobacillaceae</taxon>
        <taxon>Schleiferilactobacillus</taxon>
    </lineage>
</organism>
<dbReference type="Gene3D" id="3.40.190.290">
    <property type="match status" value="1"/>
</dbReference>
<dbReference type="PROSITE" id="PS50931">
    <property type="entry name" value="HTH_LYSR"/>
    <property type="match status" value="1"/>
</dbReference>
<dbReference type="Pfam" id="PF03466">
    <property type="entry name" value="LysR_substrate"/>
    <property type="match status" value="1"/>
</dbReference>
<evidence type="ECO:0000313" key="6">
    <source>
        <dbReference type="EMBL" id="QFR24711.1"/>
    </source>
</evidence>
<dbReference type="SUPFAM" id="SSF46785">
    <property type="entry name" value="Winged helix' DNA-binding domain"/>
    <property type="match status" value="1"/>
</dbReference>
<feature type="domain" description="HTH lysR-type" evidence="5">
    <location>
        <begin position="36"/>
        <end position="93"/>
    </location>
</feature>
<reference evidence="6 7" key="1">
    <citation type="submission" date="2019-10" db="EMBL/GenBank/DDBJ databases">
        <title>The completed genome of Lactobacillus harbinensis M1.</title>
        <authorList>
            <person name="Zheng Y."/>
        </authorList>
    </citation>
    <scope>NUCLEOTIDE SEQUENCE [LARGE SCALE GENOMIC DNA]</scope>
    <source>
        <strain evidence="6 7">M1</strain>
    </source>
</reference>
<dbReference type="GO" id="GO:0003700">
    <property type="term" value="F:DNA-binding transcription factor activity"/>
    <property type="evidence" value="ECO:0007669"/>
    <property type="project" value="InterPro"/>
</dbReference>
<dbReference type="InterPro" id="IPR000847">
    <property type="entry name" value="LysR_HTH_N"/>
</dbReference>
<evidence type="ECO:0000259" key="5">
    <source>
        <dbReference type="PROSITE" id="PS50931"/>
    </source>
</evidence>
<comment type="similarity">
    <text evidence="1">Belongs to the LysR transcriptional regulatory family.</text>
</comment>
<dbReference type="InterPro" id="IPR005119">
    <property type="entry name" value="LysR_subst-bd"/>
</dbReference>